<dbReference type="GO" id="GO:0006310">
    <property type="term" value="P:DNA recombination"/>
    <property type="evidence" value="ECO:0007669"/>
    <property type="project" value="InterPro"/>
</dbReference>
<sequence>MDVERFEPRTIVNGALLKKHIDEQISIHLKVDRCDDGSRSFTGKSTDGLTVQVFFPDPLMGLTAGWMEVIGVVAPNNIVRGKEVSHYLLVTYFDSLEKVEDFDVGGYNMLCTLLSVCKDPFTTGSLM</sequence>
<evidence type="ECO:0000313" key="5">
    <source>
        <dbReference type="Proteomes" id="UP000000673"/>
    </source>
</evidence>
<keyword evidence="3" id="KW-0539">Nucleus</keyword>
<dbReference type="InterPro" id="IPR013970">
    <property type="entry name" value="Rfa2"/>
</dbReference>
<dbReference type="VEuPathDB" id="VectorBase:ADAR2_004805"/>
<evidence type="ECO:0000256" key="2">
    <source>
        <dbReference type="ARBA" id="ARBA00009761"/>
    </source>
</evidence>
<accession>A0A675B316</accession>
<protein>
    <submittedName>
        <fullName evidence="4">Uncharacterized protein</fullName>
    </submittedName>
</protein>
<keyword evidence="5" id="KW-1185">Reference proteome</keyword>
<evidence type="ECO:0000313" key="4">
    <source>
        <dbReference type="EnsemblMetazoa" id="ADAC100463-PA"/>
    </source>
</evidence>
<name>A0A675B316_ANODA</name>
<dbReference type="EnsemblMetazoa" id="ADAC100463-RA">
    <property type="protein sequence ID" value="ADAC100463-PA"/>
    <property type="gene ID" value="ADAC100463"/>
</dbReference>
<dbReference type="GO" id="GO:0006260">
    <property type="term" value="P:DNA replication"/>
    <property type="evidence" value="ECO:0007669"/>
    <property type="project" value="InterPro"/>
</dbReference>
<comment type="similarity">
    <text evidence="2">Belongs to the replication factor A protein 3 family.</text>
</comment>
<evidence type="ECO:0000256" key="1">
    <source>
        <dbReference type="ARBA" id="ARBA00004123"/>
    </source>
</evidence>
<dbReference type="Gene3D" id="2.40.50.140">
    <property type="entry name" value="Nucleic acid-binding proteins"/>
    <property type="match status" value="1"/>
</dbReference>
<dbReference type="Pfam" id="PF08661">
    <property type="entry name" value="Rep_fac-A_3"/>
    <property type="match status" value="1"/>
</dbReference>
<proteinExistence type="inferred from homology"/>
<dbReference type="InterPro" id="IPR012340">
    <property type="entry name" value="NA-bd_OB-fold"/>
</dbReference>
<evidence type="ECO:0000256" key="3">
    <source>
        <dbReference type="ARBA" id="ARBA00023242"/>
    </source>
</evidence>
<dbReference type="GO" id="GO:0006281">
    <property type="term" value="P:DNA repair"/>
    <property type="evidence" value="ECO:0007669"/>
    <property type="project" value="InterPro"/>
</dbReference>
<reference evidence="5" key="1">
    <citation type="journal article" date="2010" name="BMC Genomics">
        <title>Combination of measures distinguishes pre-miRNAs from other stem-loops in the genome of the newly sequenced Anopheles darlingi.</title>
        <authorList>
            <person name="Mendes N.D."/>
            <person name="Freitas A.T."/>
            <person name="Vasconcelos A.T."/>
            <person name="Sagot M.F."/>
        </authorList>
    </citation>
    <scope>NUCLEOTIDE SEQUENCE</scope>
</reference>
<dbReference type="SUPFAM" id="SSF50249">
    <property type="entry name" value="Nucleic acid-binding proteins"/>
    <property type="match status" value="1"/>
</dbReference>
<dbReference type="CDD" id="cd04479">
    <property type="entry name" value="RPA3"/>
    <property type="match status" value="1"/>
</dbReference>
<dbReference type="AlphaFoldDB" id="A0A675B316"/>
<reference evidence="4" key="2">
    <citation type="submission" date="2020-03" db="UniProtKB">
        <authorList>
            <consortium name="EnsemblMetazoa"/>
        </authorList>
    </citation>
    <scope>IDENTIFICATION</scope>
</reference>
<dbReference type="GO" id="GO:0031981">
    <property type="term" value="C:nuclear lumen"/>
    <property type="evidence" value="ECO:0007669"/>
    <property type="project" value="UniProtKB-ARBA"/>
</dbReference>
<dbReference type="GO" id="GO:0003677">
    <property type="term" value="F:DNA binding"/>
    <property type="evidence" value="ECO:0007669"/>
    <property type="project" value="InterPro"/>
</dbReference>
<dbReference type="Proteomes" id="UP000000673">
    <property type="component" value="Unassembled WGS sequence"/>
</dbReference>
<comment type="subcellular location">
    <subcellularLocation>
        <location evidence="1">Nucleus</location>
    </subcellularLocation>
</comment>
<dbReference type="VEuPathDB" id="VectorBase:ADAC100463"/>
<organism evidence="4 5">
    <name type="scientific">Anopheles darlingi</name>
    <name type="common">Mosquito</name>
    <dbReference type="NCBI Taxonomy" id="43151"/>
    <lineage>
        <taxon>Eukaryota</taxon>
        <taxon>Metazoa</taxon>
        <taxon>Ecdysozoa</taxon>
        <taxon>Arthropoda</taxon>
        <taxon>Hexapoda</taxon>
        <taxon>Insecta</taxon>
        <taxon>Pterygota</taxon>
        <taxon>Neoptera</taxon>
        <taxon>Endopterygota</taxon>
        <taxon>Diptera</taxon>
        <taxon>Nematocera</taxon>
        <taxon>Culicoidea</taxon>
        <taxon>Culicidae</taxon>
        <taxon>Anophelinae</taxon>
        <taxon>Anopheles</taxon>
    </lineage>
</organism>